<keyword evidence="1" id="KW-0472">Membrane</keyword>
<feature type="transmembrane region" description="Helical" evidence="1">
    <location>
        <begin position="374"/>
        <end position="392"/>
    </location>
</feature>
<proteinExistence type="predicted"/>
<sequence length="429" mass="48412">MLKNILVYVIKAINAEVNTRADFLAKHGKIVYSAVLGVFTFLSFIIYQLISDREIIRSTFTDFEYDTTLKLYSKIAQTPQNAPKIITILIDENYLRDNNLSNSDGGLRFNFTPRSMLANVLNELNIAIDGAKPKIVLLDYLLPHPSDINATAPTTDDKYLIDTLNTLEFPVFLPTYSDKIFIEDEKLSPNITFGSTLISLASDNVARSYSPYFCRDNKVFFHIASLLGNSYANKENELCNTEIKHSYIDLLKTRILYKGLLGTGNTRYSKYSNVLIYSATELASMDEDFENAIVLIGSDHSGSNDIYKTSVDTRSGVLILADAINTAYITNGEGLKTLPTFVLAPAYGLILFVVTFLVLRLCERIGISKIPAKENLILLANILVFFIPSFIMVFHGYYVSWIVPLILFKVIDYIFIVIEKLKLIKIKRR</sequence>
<dbReference type="InterPro" id="IPR007890">
    <property type="entry name" value="CHASE2"/>
</dbReference>
<protein>
    <submittedName>
        <fullName evidence="3">CHASE2 domain-containing protein</fullName>
    </submittedName>
</protein>
<feature type="transmembrane region" description="Helical" evidence="1">
    <location>
        <begin position="341"/>
        <end position="362"/>
    </location>
</feature>
<keyword evidence="1" id="KW-0812">Transmembrane</keyword>
<dbReference type="SMART" id="SM01080">
    <property type="entry name" value="CHASE2"/>
    <property type="match status" value="1"/>
</dbReference>
<keyword evidence="1" id="KW-1133">Transmembrane helix</keyword>
<name>A0ABT8T6N8_9BACT</name>
<evidence type="ECO:0000256" key="1">
    <source>
        <dbReference type="SAM" id="Phobius"/>
    </source>
</evidence>
<keyword evidence="4" id="KW-1185">Reference proteome</keyword>
<feature type="domain" description="CHASE2" evidence="2">
    <location>
        <begin position="60"/>
        <end position="358"/>
    </location>
</feature>
<gene>
    <name evidence="3" type="ORF">Q2362_00580</name>
</gene>
<dbReference type="EMBL" id="JAULJQ010000001">
    <property type="protein sequence ID" value="MDO2408593.1"/>
    <property type="molecule type" value="Genomic_DNA"/>
</dbReference>
<organism evidence="3 4">
    <name type="scientific">Campylobacter magnus</name>
    <dbReference type="NCBI Taxonomy" id="3026462"/>
    <lineage>
        <taxon>Bacteria</taxon>
        <taxon>Pseudomonadati</taxon>
        <taxon>Campylobacterota</taxon>
        <taxon>Epsilonproteobacteria</taxon>
        <taxon>Campylobacterales</taxon>
        <taxon>Campylobacteraceae</taxon>
        <taxon>Campylobacter</taxon>
    </lineage>
</organism>
<feature type="transmembrane region" description="Helical" evidence="1">
    <location>
        <begin position="398"/>
        <end position="418"/>
    </location>
</feature>
<dbReference type="Proteomes" id="UP001171111">
    <property type="component" value="Unassembled WGS sequence"/>
</dbReference>
<reference evidence="3 4" key="1">
    <citation type="submission" date="2023-06" db="EMBL/GenBank/DDBJ databases">
        <title>Campylobacter magnum sp. nov., isolated from cecal contents of domestic pigs (Sus scrofa domesticus).</title>
        <authorList>
            <person name="Papic B."/>
            <person name="Gruntar I."/>
        </authorList>
    </citation>
    <scope>NUCLEOTIDE SEQUENCE [LARGE SCALE GENOMIC DNA]</scope>
    <source>
        <strain evidence="4">34484-21</strain>
    </source>
</reference>
<dbReference type="RefSeq" id="WP_302243312.1">
    <property type="nucleotide sequence ID" value="NZ_JAULJQ010000001.1"/>
</dbReference>
<evidence type="ECO:0000313" key="3">
    <source>
        <dbReference type="EMBL" id="MDO2408593.1"/>
    </source>
</evidence>
<dbReference type="Pfam" id="PF05226">
    <property type="entry name" value="CHASE2"/>
    <property type="match status" value="1"/>
</dbReference>
<comment type="caution">
    <text evidence="3">The sequence shown here is derived from an EMBL/GenBank/DDBJ whole genome shotgun (WGS) entry which is preliminary data.</text>
</comment>
<evidence type="ECO:0000313" key="4">
    <source>
        <dbReference type="Proteomes" id="UP001171111"/>
    </source>
</evidence>
<evidence type="ECO:0000259" key="2">
    <source>
        <dbReference type="SMART" id="SM01080"/>
    </source>
</evidence>
<accession>A0ABT8T6N8</accession>
<feature type="transmembrane region" description="Helical" evidence="1">
    <location>
        <begin position="30"/>
        <end position="50"/>
    </location>
</feature>